<evidence type="ECO:0000256" key="8">
    <source>
        <dbReference type="ARBA" id="ARBA00023209"/>
    </source>
</evidence>
<sequence>MDYAEILRQAALVIAVSYLVGSIPTGYIIVKLFTGQDIRTIGSGSTGATNVKRVMGKKWFFIVMFLDALKGALPVVLTALFATALAEYGVLPVIAAICAILGHSKSVFLEFTGGKSVATGVGTLMALNWQAGLIIAVVWGVVTWVSKYVSLGSIVALALSPLIMWFLNAPVAYIIYAVLAAVYVIYLHRENVKRLKEGCENKVRE</sequence>
<dbReference type="EC" id="2.3.1.275" evidence="10"/>
<feature type="transmembrane region" description="Helical" evidence="10">
    <location>
        <begin position="59"/>
        <end position="82"/>
    </location>
</feature>
<protein>
    <recommendedName>
        <fullName evidence="10">Glycerol-3-phosphate acyltransferase</fullName>
    </recommendedName>
    <alternativeName>
        <fullName evidence="10">Acyl-PO4 G3P acyltransferase</fullName>
    </alternativeName>
    <alternativeName>
        <fullName evidence="10">Acyl-phosphate--glycerol-3-phosphate acyltransferase</fullName>
    </alternativeName>
    <alternativeName>
        <fullName evidence="10">G3P acyltransferase</fullName>
        <shortName evidence="10">GPAT</shortName>
        <ecNumber evidence="10">2.3.1.275</ecNumber>
    </alternativeName>
    <alternativeName>
        <fullName evidence="10">Lysophosphatidic acid synthase</fullName>
        <shortName evidence="10">LPA synthase</shortName>
    </alternativeName>
</protein>
<dbReference type="GO" id="GO:0005886">
    <property type="term" value="C:plasma membrane"/>
    <property type="evidence" value="ECO:0007669"/>
    <property type="project" value="UniProtKB-SubCell"/>
</dbReference>
<proteinExistence type="inferred from homology"/>
<keyword evidence="1 10" id="KW-1003">Cell membrane</keyword>
<comment type="similarity">
    <text evidence="10">Belongs to the PlsY family.</text>
</comment>
<accession>A0A650EK52</accession>
<dbReference type="UniPathway" id="UPA00085"/>
<reference evidence="11" key="1">
    <citation type="journal article" date="2020" name="J. ISSAAS">
        <title>Lactobacilli and other gastrointestinal microbiota of Peromyscus leucopus, reservoir host for agents of Lyme disease and other zoonoses in North America.</title>
        <authorList>
            <person name="Milovic A."/>
            <person name="Bassam K."/>
            <person name="Shao H."/>
            <person name="Chatzistamou I."/>
            <person name="Tufts D.M."/>
            <person name="Diuk-Wasser M."/>
            <person name="Barbour A.G."/>
        </authorList>
    </citation>
    <scope>NUCLEOTIDE SEQUENCE</scope>
    <source>
        <strain evidence="11">LL20</strain>
    </source>
</reference>
<evidence type="ECO:0000256" key="3">
    <source>
        <dbReference type="ARBA" id="ARBA00022679"/>
    </source>
</evidence>
<comment type="catalytic activity">
    <reaction evidence="10">
        <text>an acyl phosphate + sn-glycerol 3-phosphate = a 1-acyl-sn-glycero-3-phosphate + phosphate</text>
        <dbReference type="Rhea" id="RHEA:34075"/>
        <dbReference type="ChEBI" id="CHEBI:43474"/>
        <dbReference type="ChEBI" id="CHEBI:57597"/>
        <dbReference type="ChEBI" id="CHEBI:57970"/>
        <dbReference type="ChEBI" id="CHEBI:59918"/>
        <dbReference type="EC" id="2.3.1.275"/>
    </reaction>
</comment>
<feature type="transmembrane region" description="Helical" evidence="10">
    <location>
        <begin position="6"/>
        <end position="30"/>
    </location>
</feature>
<evidence type="ECO:0000256" key="4">
    <source>
        <dbReference type="ARBA" id="ARBA00022692"/>
    </source>
</evidence>
<evidence type="ECO:0000256" key="7">
    <source>
        <dbReference type="ARBA" id="ARBA00023136"/>
    </source>
</evidence>
<evidence type="ECO:0000256" key="2">
    <source>
        <dbReference type="ARBA" id="ARBA00022516"/>
    </source>
</evidence>
<evidence type="ECO:0000256" key="1">
    <source>
        <dbReference type="ARBA" id="ARBA00022475"/>
    </source>
</evidence>
<keyword evidence="4 10" id="KW-0812">Transmembrane</keyword>
<comment type="pathway">
    <text evidence="10">Lipid metabolism; phospholipid metabolism.</text>
</comment>
<evidence type="ECO:0000256" key="9">
    <source>
        <dbReference type="ARBA" id="ARBA00023264"/>
    </source>
</evidence>
<evidence type="ECO:0000256" key="10">
    <source>
        <dbReference type="HAMAP-Rule" id="MF_01043"/>
    </source>
</evidence>
<feature type="transmembrane region" description="Helical" evidence="10">
    <location>
        <begin position="162"/>
        <end position="186"/>
    </location>
</feature>
<keyword evidence="9 10" id="KW-1208">Phospholipid metabolism</keyword>
<keyword evidence="11" id="KW-0012">Acyltransferase</keyword>
<dbReference type="NCBIfam" id="TIGR00023">
    <property type="entry name" value="glycerol-3-phosphate 1-O-acyltransferase PlsY"/>
    <property type="match status" value="1"/>
</dbReference>
<keyword evidence="5 10" id="KW-1133">Transmembrane helix</keyword>
<dbReference type="PANTHER" id="PTHR30309">
    <property type="entry name" value="INNER MEMBRANE PROTEIN YGIH"/>
    <property type="match status" value="1"/>
</dbReference>
<keyword evidence="8 10" id="KW-0594">Phospholipid biosynthesis</keyword>
<dbReference type="PANTHER" id="PTHR30309:SF0">
    <property type="entry name" value="GLYCEROL-3-PHOSPHATE ACYLTRANSFERASE-RELATED"/>
    <property type="match status" value="1"/>
</dbReference>
<keyword evidence="2 10" id="KW-0444">Lipid biosynthesis</keyword>
<evidence type="ECO:0000256" key="5">
    <source>
        <dbReference type="ARBA" id="ARBA00022989"/>
    </source>
</evidence>
<name>A0A650EK52_9BACT</name>
<dbReference type="GO" id="GO:0043772">
    <property type="term" value="F:acyl-phosphate glycerol-3-phosphate acyltransferase activity"/>
    <property type="evidence" value="ECO:0007669"/>
    <property type="project" value="UniProtKB-UniRule"/>
</dbReference>
<dbReference type="Pfam" id="PF02660">
    <property type="entry name" value="G3P_acyltransf"/>
    <property type="match status" value="1"/>
</dbReference>
<dbReference type="HAMAP" id="MF_01043">
    <property type="entry name" value="PlsY"/>
    <property type="match status" value="1"/>
</dbReference>
<feature type="transmembrane region" description="Helical" evidence="10">
    <location>
        <begin position="88"/>
        <end position="109"/>
    </location>
</feature>
<dbReference type="InterPro" id="IPR003811">
    <property type="entry name" value="G3P_acylTferase_PlsY"/>
</dbReference>
<keyword evidence="3 10" id="KW-0808">Transferase</keyword>
<keyword evidence="6 10" id="KW-0443">Lipid metabolism</keyword>
<comment type="subcellular location">
    <subcellularLocation>
        <location evidence="10">Cell membrane</location>
        <topology evidence="10">Multi-pass membrane protein</topology>
    </subcellularLocation>
</comment>
<comment type="function">
    <text evidence="10">Catalyzes the transfer of an acyl group from acyl-phosphate (acyl-PO(4)) to glycerol-3-phosphate (G3P) to form lysophosphatidic acid (LPA). This enzyme utilizes acyl-phosphate as fatty acyl donor, but not acyl-CoA or acyl-ACP.</text>
</comment>
<dbReference type="GO" id="GO:0008654">
    <property type="term" value="P:phospholipid biosynthetic process"/>
    <property type="evidence" value="ECO:0007669"/>
    <property type="project" value="UniProtKB-UniRule"/>
</dbReference>
<evidence type="ECO:0000313" key="11">
    <source>
        <dbReference type="EMBL" id="QGT49822.1"/>
    </source>
</evidence>
<dbReference type="AlphaFoldDB" id="A0A650EK52"/>
<evidence type="ECO:0000256" key="6">
    <source>
        <dbReference type="ARBA" id="ARBA00023098"/>
    </source>
</evidence>
<dbReference type="EMBL" id="MN577570">
    <property type="protein sequence ID" value="QGT49822.1"/>
    <property type="molecule type" value="Genomic_DNA"/>
</dbReference>
<feature type="transmembrane region" description="Helical" evidence="10">
    <location>
        <begin position="121"/>
        <end position="142"/>
    </location>
</feature>
<dbReference type="SMART" id="SM01207">
    <property type="entry name" value="G3P_acyltransf"/>
    <property type="match status" value="1"/>
</dbReference>
<comment type="subunit">
    <text evidence="10">Probably interacts with PlsX.</text>
</comment>
<gene>
    <name evidence="11" type="primary">plsY2</name>
    <name evidence="10" type="synonym">plsY</name>
    <name evidence="11" type="ORF">Melaina855_2090</name>
</gene>
<organism evidence="11">
    <name type="scientific">uncultured Candidatus Melainabacteria bacterium</name>
    <dbReference type="NCBI Taxonomy" id="2682970"/>
    <lineage>
        <taxon>Bacteria</taxon>
        <taxon>Bacillati</taxon>
        <taxon>Candidatus Melainabacteria</taxon>
        <taxon>environmental samples</taxon>
    </lineage>
</organism>
<keyword evidence="7 10" id="KW-0472">Membrane</keyword>